<evidence type="ECO:0000256" key="1">
    <source>
        <dbReference type="SAM" id="MobiDB-lite"/>
    </source>
</evidence>
<dbReference type="EMBL" id="BRXX01000111">
    <property type="protein sequence ID" value="GMH90979.1"/>
    <property type="molecule type" value="Genomic_DNA"/>
</dbReference>
<proteinExistence type="predicted"/>
<dbReference type="PANTHER" id="PTHR34117:SF1">
    <property type="entry name" value="STYLE CELL-CYCLE INHIBITOR 1"/>
    <property type="match status" value="1"/>
</dbReference>
<feature type="region of interest" description="Disordered" evidence="1">
    <location>
        <begin position="1"/>
        <end position="99"/>
    </location>
</feature>
<dbReference type="AlphaFoldDB" id="A0A9W7ESB0"/>
<comment type="caution">
    <text evidence="2">The sequence shown here is derived from an EMBL/GenBank/DDBJ whole genome shotgun (WGS) entry which is preliminary data.</text>
</comment>
<organism evidence="2 3">
    <name type="scientific">Triparma verrucosa</name>
    <dbReference type="NCBI Taxonomy" id="1606542"/>
    <lineage>
        <taxon>Eukaryota</taxon>
        <taxon>Sar</taxon>
        <taxon>Stramenopiles</taxon>
        <taxon>Ochrophyta</taxon>
        <taxon>Bolidophyceae</taxon>
        <taxon>Parmales</taxon>
        <taxon>Triparmaceae</taxon>
        <taxon>Triparma</taxon>
    </lineage>
</organism>
<dbReference type="PANTHER" id="PTHR34117">
    <property type="entry name" value="STYLE CELL-CYCLE INHIBITOR 1"/>
    <property type="match status" value="1"/>
</dbReference>
<accession>A0A9W7ESB0</accession>
<feature type="compositionally biased region" description="Basic residues" evidence="1">
    <location>
        <begin position="25"/>
        <end position="54"/>
    </location>
</feature>
<evidence type="ECO:0000313" key="3">
    <source>
        <dbReference type="Proteomes" id="UP001165160"/>
    </source>
</evidence>
<feature type="compositionally biased region" description="Basic and acidic residues" evidence="1">
    <location>
        <begin position="55"/>
        <end position="73"/>
    </location>
</feature>
<reference evidence="3" key="1">
    <citation type="journal article" date="2023" name="Commun. Biol.">
        <title>Genome analysis of Parmales, the sister group of diatoms, reveals the evolutionary specialization of diatoms from phago-mixotrophs to photoautotrophs.</title>
        <authorList>
            <person name="Ban H."/>
            <person name="Sato S."/>
            <person name="Yoshikawa S."/>
            <person name="Yamada K."/>
            <person name="Nakamura Y."/>
            <person name="Ichinomiya M."/>
            <person name="Sato N."/>
            <person name="Blanc-Mathieu R."/>
            <person name="Endo H."/>
            <person name="Kuwata A."/>
            <person name="Ogata H."/>
        </authorList>
    </citation>
    <scope>NUCLEOTIDE SEQUENCE [LARGE SCALE GENOMIC DNA]</scope>
    <source>
        <strain evidence="3">NIES 3699</strain>
    </source>
</reference>
<sequence length="269" mass="30429">MLTSSSSGSDSDDEQLKAAKAYLAKQKKSSKDKKSKKDKKKKHKKDKKGKKDKKDKKEKEEKEEKKAHKDAPKQKAVKLKPLSTALPPPPTAEDPKTAQVKPLTEEDYLLHAPSLKLYLYTKNLKFGDLTSEETHAHFSKYIKKYNTLTLSSIYYPPLRSETLHSTLLGEVNKNSSGWSIKTTSGEANFISSIKSVDPSTLKTAINSTKSKEIKNRPKIAKRPVEVCKVIPDSKKETEMERWKREEREKVLKSIGMSGIKKVEIAKRSD</sequence>
<name>A0A9W7ESB0_9STRA</name>
<dbReference type="Proteomes" id="UP001165160">
    <property type="component" value="Unassembled WGS sequence"/>
</dbReference>
<evidence type="ECO:0000313" key="2">
    <source>
        <dbReference type="EMBL" id="GMH90979.1"/>
    </source>
</evidence>
<keyword evidence="3" id="KW-1185">Reference proteome</keyword>
<dbReference type="InterPro" id="IPR044688">
    <property type="entry name" value="SCI-1-like"/>
</dbReference>
<gene>
    <name evidence="2" type="ORF">TrVE_jg13152</name>
</gene>
<protein>
    <submittedName>
        <fullName evidence="2">Uncharacterized protein</fullName>
    </submittedName>
</protein>